<dbReference type="SUPFAM" id="SSF82829">
    <property type="entry name" value="MesJ substrate recognition domain-like"/>
    <property type="match status" value="1"/>
</dbReference>
<dbReference type="EC" id="6.3.4.19" evidence="7"/>
<protein>
    <recommendedName>
        <fullName evidence="7">tRNA(Ile)-lysidine synthase</fullName>
        <ecNumber evidence="7">6.3.4.19</ecNumber>
    </recommendedName>
    <alternativeName>
        <fullName evidence="7">tRNA(Ile)-2-lysyl-cytidine synthase</fullName>
    </alternativeName>
    <alternativeName>
        <fullName evidence="7">tRNA(Ile)-lysidine synthetase</fullName>
    </alternativeName>
</protein>
<feature type="binding site" evidence="7">
    <location>
        <begin position="33"/>
        <end position="38"/>
    </location>
    <ligand>
        <name>ATP</name>
        <dbReference type="ChEBI" id="CHEBI:30616"/>
    </ligand>
</feature>
<keyword evidence="5 7" id="KW-0067">ATP-binding</keyword>
<evidence type="ECO:0000256" key="6">
    <source>
        <dbReference type="ARBA" id="ARBA00048539"/>
    </source>
</evidence>
<keyword evidence="2 7" id="KW-0436">Ligase</keyword>
<comment type="similarity">
    <text evidence="7">Belongs to the tRNA(Ile)-lysidine synthase family.</text>
</comment>
<name>A0A1T4ST65_9ACTN</name>
<evidence type="ECO:0000256" key="1">
    <source>
        <dbReference type="ARBA" id="ARBA00022490"/>
    </source>
</evidence>
<organism evidence="10 11">
    <name type="scientific">Marinactinospora thermotolerans DSM 45154</name>
    <dbReference type="NCBI Taxonomy" id="1122192"/>
    <lineage>
        <taxon>Bacteria</taxon>
        <taxon>Bacillati</taxon>
        <taxon>Actinomycetota</taxon>
        <taxon>Actinomycetes</taxon>
        <taxon>Streptosporangiales</taxon>
        <taxon>Nocardiopsidaceae</taxon>
        <taxon>Marinactinospora</taxon>
    </lineage>
</organism>
<dbReference type="InterPro" id="IPR015262">
    <property type="entry name" value="tRNA_Ile_lys_synt_subst-bd"/>
</dbReference>
<dbReference type="OrthoDB" id="5244702at2"/>
<feature type="domain" description="tRNA(Ile)-lysidine/2-thiocytidine synthase N-terminal" evidence="8">
    <location>
        <begin position="28"/>
        <end position="202"/>
    </location>
</feature>
<dbReference type="STRING" id="1122192.SAMN02745673_03881"/>
<evidence type="ECO:0000256" key="2">
    <source>
        <dbReference type="ARBA" id="ARBA00022598"/>
    </source>
</evidence>
<dbReference type="Gene3D" id="3.40.50.620">
    <property type="entry name" value="HUPs"/>
    <property type="match status" value="1"/>
</dbReference>
<evidence type="ECO:0000259" key="9">
    <source>
        <dbReference type="Pfam" id="PF09179"/>
    </source>
</evidence>
<gene>
    <name evidence="7" type="primary">tilS</name>
    <name evidence="10" type="ORF">SAMN02745673_03881</name>
</gene>
<keyword evidence="1 7" id="KW-0963">Cytoplasm</keyword>
<dbReference type="EMBL" id="FUWS01000011">
    <property type="protein sequence ID" value="SKA31091.1"/>
    <property type="molecule type" value="Genomic_DNA"/>
</dbReference>
<dbReference type="AlphaFoldDB" id="A0A1T4ST65"/>
<dbReference type="InterPro" id="IPR014729">
    <property type="entry name" value="Rossmann-like_a/b/a_fold"/>
</dbReference>
<keyword evidence="3 7" id="KW-0819">tRNA processing</keyword>
<dbReference type="NCBIfam" id="TIGR02432">
    <property type="entry name" value="lysidine_TilS_N"/>
    <property type="match status" value="1"/>
</dbReference>
<comment type="function">
    <text evidence="7">Ligates lysine onto the cytidine present at position 34 of the AUA codon-specific tRNA(Ile) that contains the anticodon CAU, in an ATP-dependent manner. Cytidine is converted to lysidine, thus changing the amino acid specificity of the tRNA from methionine to isoleucine.</text>
</comment>
<keyword evidence="11" id="KW-1185">Reference proteome</keyword>
<evidence type="ECO:0000256" key="5">
    <source>
        <dbReference type="ARBA" id="ARBA00022840"/>
    </source>
</evidence>
<evidence type="ECO:0000256" key="7">
    <source>
        <dbReference type="HAMAP-Rule" id="MF_01161"/>
    </source>
</evidence>
<comment type="domain">
    <text evidence="7">The N-terminal region contains the highly conserved SGGXDS motif, predicted to be a P-loop motif involved in ATP binding.</text>
</comment>
<dbReference type="GO" id="GO:0005524">
    <property type="term" value="F:ATP binding"/>
    <property type="evidence" value="ECO:0007669"/>
    <property type="project" value="UniProtKB-UniRule"/>
</dbReference>
<dbReference type="SUPFAM" id="SSF52402">
    <property type="entry name" value="Adenine nucleotide alpha hydrolases-like"/>
    <property type="match status" value="1"/>
</dbReference>
<evidence type="ECO:0000256" key="4">
    <source>
        <dbReference type="ARBA" id="ARBA00022741"/>
    </source>
</evidence>
<dbReference type="Pfam" id="PF01171">
    <property type="entry name" value="ATP_bind_3"/>
    <property type="match status" value="1"/>
</dbReference>
<dbReference type="InterPro" id="IPR012094">
    <property type="entry name" value="tRNA_Ile_lys_synt"/>
</dbReference>
<dbReference type="PANTHER" id="PTHR43033">
    <property type="entry name" value="TRNA(ILE)-LYSIDINE SYNTHASE-RELATED"/>
    <property type="match status" value="1"/>
</dbReference>
<reference evidence="10 11" key="1">
    <citation type="submission" date="2017-02" db="EMBL/GenBank/DDBJ databases">
        <authorList>
            <person name="Peterson S.W."/>
        </authorList>
    </citation>
    <scope>NUCLEOTIDE SEQUENCE [LARGE SCALE GENOMIC DNA]</scope>
    <source>
        <strain evidence="10 11">DSM 45154</strain>
    </source>
</reference>
<evidence type="ECO:0000259" key="8">
    <source>
        <dbReference type="Pfam" id="PF01171"/>
    </source>
</evidence>
<dbReference type="InterPro" id="IPR011063">
    <property type="entry name" value="TilS/TtcA_N"/>
</dbReference>
<dbReference type="Pfam" id="PF09179">
    <property type="entry name" value="TilS"/>
    <property type="match status" value="1"/>
</dbReference>
<keyword evidence="4 7" id="KW-0547">Nucleotide-binding</keyword>
<dbReference type="PANTHER" id="PTHR43033:SF1">
    <property type="entry name" value="TRNA(ILE)-LYSIDINE SYNTHASE-RELATED"/>
    <property type="match status" value="1"/>
</dbReference>
<proteinExistence type="inferred from homology"/>
<feature type="domain" description="tRNA(Ile)-lysidine synthase substrate-binding" evidence="9">
    <location>
        <begin position="252"/>
        <end position="318"/>
    </location>
</feature>
<dbReference type="GO" id="GO:0005737">
    <property type="term" value="C:cytoplasm"/>
    <property type="evidence" value="ECO:0007669"/>
    <property type="project" value="UniProtKB-SubCell"/>
</dbReference>
<accession>A0A1T4ST65</accession>
<sequence>MTGPPPAVAAVRVAVRRALADLEAGDLVLVACSGGPDSLALAAATAFVAPRAGLRAGGVTVDHGLQPGSAERAAQVAATLRGLGLDPVEDVAVTVAARGGPEGAARTARYAALETAADRHRAAAVLLGHTRDDQAETVLLRLARGSGARSLAGMAPSSGRYLRPLLELDRATVHTAATEMGFRPWIDPHNSDPSYARSRVRHDALPALERTLGPGIAAALARTASLLRDDADALDSWAEQAARDAEAPGEGLDVKVLADLPRAIRTRVLRRAAIAAGCPAGALTAGHVAGLERLVTRWRGQAHVDLPGGVAGRRVEGRIRFHG</sequence>
<dbReference type="RefSeq" id="WP_078763147.1">
    <property type="nucleotide sequence ID" value="NZ_FUWS01000011.1"/>
</dbReference>
<dbReference type="CDD" id="cd01992">
    <property type="entry name" value="TilS_N"/>
    <property type="match status" value="1"/>
</dbReference>
<dbReference type="GO" id="GO:0032267">
    <property type="term" value="F:tRNA(Ile)-lysidine synthase activity"/>
    <property type="evidence" value="ECO:0007669"/>
    <property type="project" value="UniProtKB-EC"/>
</dbReference>
<dbReference type="Proteomes" id="UP000190637">
    <property type="component" value="Unassembled WGS sequence"/>
</dbReference>
<dbReference type="HAMAP" id="MF_01161">
    <property type="entry name" value="tRNA_Ile_lys_synt"/>
    <property type="match status" value="1"/>
</dbReference>
<comment type="subcellular location">
    <subcellularLocation>
        <location evidence="7">Cytoplasm</location>
    </subcellularLocation>
</comment>
<dbReference type="Gene3D" id="1.20.59.20">
    <property type="match status" value="1"/>
</dbReference>
<dbReference type="InterPro" id="IPR012795">
    <property type="entry name" value="tRNA_Ile_lys_synt_N"/>
</dbReference>
<evidence type="ECO:0000313" key="10">
    <source>
        <dbReference type="EMBL" id="SKA31091.1"/>
    </source>
</evidence>
<evidence type="ECO:0000256" key="3">
    <source>
        <dbReference type="ARBA" id="ARBA00022694"/>
    </source>
</evidence>
<evidence type="ECO:0000313" key="11">
    <source>
        <dbReference type="Proteomes" id="UP000190637"/>
    </source>
</evidence>
<dbReference type="GO" id="GO:0006400">
    <property type="term" value="P:tRNA modification"/>
    <property type="evidence" value="ECO:0007669"/>
    <property type="project" value="UniProtKB-UniRule"/>
</dbReference>
<comment type="catalytic activity">
    <reaction evidence="6 7">
        <text>cytidine(34) in tRNA(Ile2) + L-lysine + ATP = lysidine(34) in tRNA(Ile2) + AMP + diphosphate + H(+)</text>
        <dbReference type="Rhea" id="RHEA:43744"/>
        <dbReference type="Rhea" id="RHEA-COMP:10625"/>
        <dbReference type="Rhea" id="RHEA-COMP:10670"/>
        <dbReference type="ChEBI" id="CHEBI:15378"/>
        <dbReference type="ChEBI" id="CHEBI:30616"/>
        <dbReference type="ChEBI" id="CHEBI:32551"/>
        <dbReference type="ChEBI" id="CHEBI:33019"/>
        <dbReference type="ChEBI" id="CHEBI:82748"/>
        <dbReference type="ChEBI" id="CHEBI:83665"/>
        <dbReference type="ChEBI" id="CHEBI:456215"/>
        <dbReference type="EC" id="6.3.4.19"/>
    </reaction>
</comment>